<organism evidence="1 2">
    <name type="scientific">Hypericibacter terrae</name>
    <dbReference type="NCBI Taxonomy" id="2602015"/>
    <lineage>
        <taxon>Bacteria</taxon>
        <taxon>Pseudomonadati</taxon>
        <taxon>Pseudomonadota</taxon>
        <taxon>Alphaproteobacteria</taxon>
        <taxon>Rhodospirillales</taxon>
        <taxon>Dongiaceae</taxon>
        <taxon>Hypericibacter</taxon>
    </lineage>
</organism>
<dbReference type="AlphaFoldDB" id="A0A5J6MRU6"/>
<dbReference type="OrthoDB" id="7210594at2"/>
<dbReference type="KEGG" id="htq:FRZ44_53840"/>
<dbReference type="EMBL" id="CP042906">
    <property type="protein sequence ID" value="QEX20069.1"/>
    <property type="molecule type" value="Genomic_DNA"/>
</dbReference>
<reference evidence="1 2" key="1">
    <citation type="submission" date="2019-08" db="EMBL/GenBank/DDBJ databases">
        <title>Hyperibacter terrae gen. nov., sp. nov. and Hyperibacter viscosus sp. nov., two new members in the family Rhodospirillaceae isolated from the rhizosphere of Hypericum perforatum.</title>
        <authorList>
            <person name="Noviana Z."/>
        </authorList>
    </citation>
    <scope>NUCLEOTIDE SEQUENCE [LARGE SCALE GENOMIC DNA]</scope>
    <source>
        <strain evidence="1 2">R5913</strain>
    </source>
</reference>
<dbReference type="InterPro" id="IPR027417">
    <property type="entry name" value="P-loop_NTPase"/>
</dbReference>
<evidence type="ECO:0000313" key="2">
    <source>
        <dbReference type="Proteomes" id="UP000326202"/>
    </source>
</evidence>
<dbReference type="InterPro" id="IPR052922">
    <property type="entry name" value="Cytidylate_Kinase-2"/>
</dbReference>
<proteinExistence type="predicted"/>
<dbReference type="PANTHER" id="PTHR37816">
    <property type="entry name" value="YALI0E33011P"/>
    <property type="match status" value="1"/>
</dbReference>
<dbReference type="RefSeq" id="WP_151180069.1">
    <property type="nucleotide sequence ID" value="NZ_CP042906.1"/>
</dbReference>
<dbReference type="SUPFAM" id="SSF52540">
    <property type="entry name" value="P-loop containing nucleoside triphosphate hydrolases"/>
    <property type="match status" value="1"/>
</dbReference>
<dbReference type="Proteomes" id="UP000326202">
    <property type="component" value="Chromosome"/>
</dbReference>
<keyword evidence="2" id="KW-1185">Reference proteome</keyword>
<gene>
    <name evidence="1" type="ORF">FRZ44_53840</name>
</gene>
<evidence type="ECO:0000313" key="1">
    <source>
        <dbReference type="EMBL" id="QEX20069.1"/>
    </source>
</evidence>
<dbReference type="PANTHER" id="PTHR37816:SF3">
    <property type="entry name" value="MODULATES DNA TOPOLOGY"/>
    <property type="match status" value="1"/>
</dbReference>
<accession>A0A5J6MRU6</accession>
<protein>
    <submittedName>
        <fullName evidence="1">Topology modulation protein</fullName>
    </submittedName>
</protein>
<name>A0A5J6MRU6_9PROT</name>
<sequence>MGATRRVAIVGNIAGGKSTLARALSEATGIPHREYDTLLWRGAELLSNKEAIAREQAWLVEDSWIIDGMGAWEAIERRLDRADGIIFVDLPLLQHCAWAAQRRLNQARRGEAPDPKEAVLDLETLFRLVEITHKRTRPRILAYLEAHPEKQTVRLRSKAALQRMIEDFRRKAVERRSAASPAR</sequence>
<dbReference type="Gene3D" id="3.40.50.300">
    <property type="entry name" value="P-loop containing nucleotide triphosphate hydrolases"/>
    <property type="match status" value="1"/>
</dbReference>